<evidence type="ECO:0000313" key="3">
    <source>
        <dbReference type="EMBL" id="CDW74131.1"/>
    </source>
</evidence>
<feature type="region of interest" description="Disordered" evidence="1">
    <location>
        <begin position="1"/>
        <end position="56"/>
    </location>
</feature>
<feature type="compositionally biased region" description="Polar residues" evidence="1">
    <location>
        <begin position="1"/>
        <end position="21"/>
    </location>
</feature>
<dbReference type="PANTHER" id="PTHR47219:SF20">
    <property type="entry name" value="TBC1 DOMAIN FAMILY MEMBER 2B"/>
    <property type="match status" value="1"/>
</dbReference>
<dbReference type="InterPro" id="IPR000195">
    <property type="entry name" value="Rab-GAP-TBC_dom"/>
</dbReference>
<evidence type="ECO:0000313" key="4">
    <source>
        <dbReference type="Proteomes" id="UP000039865"/>
    </source>
</evidence>
<evidence type="ECO:0000259" key="2">
    <source>
        <dbReference type="PROSITE" id="PS50086"/>
    </source>
</evidence>
<dbReference type="EMBL" id="CCKQ01003024">
    <property type="protein sequence ID" value="CDW74131.1"/>
    <property type="molecule type" value="Genomic_DNA"/>
</dbReference>
<organism evidence="3 4">
    <name type="scientific">Stylonychia lemnae</name>
    <name type="common">Ciliate</name>
    <dbReference type="NCBI Taxonomy" id="5949"/>
    <lineage>
        <taxon>Eukaryota</taxon>
        <taxon>Sar</taxon>
        <taxon>Alveolata</taxon>
        <taxon>Ciliophora</taxon>
        <taxon>Intramacronucleata</taxon>
        <taxon>Spirotrichea</taxon>
        <taxon>Stichotrichia</taxon>
        <taxon>Sporadotrichida</taxon>
        <taxon>Oxytrichidae</taxon>
        <taxon>Stylonychinae</taxon>
        <taxon>Stylonychia</taxon>
    </lineage>
</organism>
<feature type="region of interest" description="Disordered" evidence="1">
    <location>
        <begin position="78"/>
        <end position="125"/>
    </location>
</feature>
<protein>
    <submittedName>
        <fullName evidence="3">Gtpase-activating protein</fullName>
    </submittedName>
</protein>
<evidence type="ECO:0000256" key="1">
    <source>
        <dbReference type="SAM" id="MobiDB-lite"/>
    </source>
</evidence>
<accession>A0A077ZX28</accession>
<dbReference type="PROSITE" id="PS50086">
    <property type="entry name" value="TBC_RABGAP"/>
    <property type="match status" value="1"/>
</dbReference>
<gene>
    <name evidence="3" type="primary">Contig5665.g6069</name>
    <name evidence="3" type="ORF">STYLEM_3125</name>
</gene>
<keyword evidence="4" id="KW-1185">Reference proteome</keyword>
<name>A0A077ZX28_STYLE</name>
<dbReference type="SUPFAM" id="SSF47923">
    <property type="entry name" value="Ypt/Rab-GAP domain of gyp1p"/>
    <property type="match status" value="2"/>
</dbReference>
<dbReference type="Proteomes" id="UP000039865">
    <property type="component" value="Unassembled WGS sequence"/>
</dbReference>
<feature type="domain" description="Rab-GAP TBC" evidence="2">
    <location>
        <begin position="171"/>
        <end position="375"/>
    </location>
</feature>
<dbReference type="InParanoid" id="A0A077ZX28"/>
<dbReference type="OrthoDB" id="292358at2759"/>
<dbReference type="GO" id="GO:0005096">
    <property type="term" value="F:GTPase activator activity"/>
    <property type="evidence" value="ECO:0007669"/>
    <property type="project" value="TreeGrafter"/>
</dbReference>
<dbReference type="GO" id="GO:0031267">
    <property type="term" value="F:small GTPase binding"/>
    <property type="evidence" value="ECO:0007669"/>
    <property type="project" value="TreeGrafter"/>
</dbReference>
<dbReference type="InterPro" id="IPR035969">
    <property type="entry name" value="Rab-GAP_TBC_sf"/>
</dbReference>
<dbReference type="InterPro" id="IPR050302">
    <property type="entry name" value="Rab_GAP_TBC_domain"/>
</dbReference>
<dbReference type="PANTHER" id="PTHR47219">
    <property type="entry name" value="RAB GTPASE-ACTIVATING PROTEIN 1-LIKE"/>
    <property type="match status" value="1"/>
</dbReference>
<dbReference type="SMART" id="SM00164">
    <property type="entry name" value="TBC"/>
    <property type="match status" value="1"/>
</dbReference>
<dbReference type="Gene3D" id="1.10.472.80">
    <property type="entry name" value="Ypt/Rab-GAP domain of gyp1p, domain 3"/>
    <property type="match status" value="1"/>
</dbReference>
<dbReference type="Pfam" id="PF00566">
    <property type="entry name" value="RabGAP-TBC"/>
    <property type="match status" value="2"/>
</dbReference>
<dbReference type="Gene3D" id="1.10.8.270">
    <property type="entry name" value="putative rabgap domain of human tbc1 domain family member 14 like domains"/>
    <property type="match status" value="1"/>
</dbReference>
<feature type="compositionally biased region" description="Low complexity" evidence="1">
    <location>
        <begin position="47"/>
        <end position="56"/>
    </location>
</feature>
<feature type="compositionally biased region" description="Polar residues" evidence="1">
    <location>
        <begin position="782"/>
        <end position="797"/>
    </location>
</feature>
<proteinExistence type="predicted"/>
<dbReference type="AlphaFoldDB" id="A0A077ZX28"/>
<reference evidence="3 4" key="1">
    <citation type="submission" date="2014-06" db="EMBL/GenBank/DDBJ databases">
        <authorList>
            <person name="Swart Estienne"/>
        </authorList>
    </citation>
    <scope>NUCLEOTIDE SEQUENCE [LARGE SCALE GENOMIC DNA]</scope>
    <source>
        <strain evidence="3 4">130c</strain>
    </source>
</reference>
<feature type="region of interest" description="Disordered" evidence="1">
    <location>
        <begin position="778"/>
        <end position="797"/>
    </location>
</feature>
<sequence length="797" mass="94245">MDFTSNQHTGSQPKQQIVTNTRQKENSLQRVAYRKSSDLQLNGKDTQNISNSQQYQQQPLIQENQIIRSNQKDSIKFGGKSEEQVSNGQQDESTRENKSKNVQSNKVQNKRRNTQMCVDNRSNNRSEFDLIEMNNSEVLSSWDDEKMMQTPEKSSQNSQNINNKQEISSIDQSNKLNNLVGSDLLIYLSLTLMQNYLNFQKFFQYSRLPKIPSKYDKLNMYQFIKRGQISDFDRRYIWLFASGALRQMFNCDPSQSYAQLLKYTQNSFPNPNFKQIQVDLNRTFQEEAIYKNPQMIQKIDNILRAYSIKNPTIALVDQKVFSQIFQEKYPDLFGHLMSLGCDPSLITFQWFACFFAYNVPFKTLIRLWDLFFLKGVKILFRFSLAVIHFIKQDLIQTQDFFASMPRYKVSERQINQKRDLWRQPVIDEIQGIQIEIKESINSSINRVKFLNKFYLFTGIAKTLQSKQTGFDILKTECVESLTCKEKWPVCLFDFTYKNKVPEFFVFRVHSSKVVICEDHFSVENLDYDRTLKCHKDQNRSMLRSLNISLDERNLMLSSSNQQNENENTNKSSKLRIDIDDDDNFDDKDLLIERNRHYCCKQSIEQFKHLIRKNDHFLYTSSHLNFKIDQDTKSQEKIEMFVQQINHLYEESGKIQTLLRCLKRSNSEYTQFVPTARIRTSSHEEDKFRSIRKIAKTPHAERFKDFRKRTQSGKLDTRADLKDKLNLQKYKGEIGNLEICTLACLFRNLDRKQLENYLYEGKKQGIELFETFLEGFDQEQQRKTATNSPEKIDQTSQY</sequence>